<dbReference type="AlphaFoldDB" id="A0AAP4WWG8"/>
<evidence type="ECO:0000313" key="6">
    <source>
        <dbReference type="Proteomes" id="UP001170481"/>
    </source>
</evidence>
<dbReference type="InterPro" id="IPR036568">
    <property type="entry name" value="GGCT-like_sf"/>
</dbReference>
<evidence type="ECO:0000256" key="2">
    <source>
        <dbReference type="PIRSR" id="PIRSR617939-1"/>
    </source>
</evidence>
<reference evidence="5" key="1">
    <citation type="submission" date="2023-07" db="EMBL/GenBank/DDBJ databases">
        <title>Genome content predicts the carbon catabolic preferences of heterotrophic bacteria.</title>
        <authorList>
            <person name="Gralka M."/>
        </authorList>
    </citation>
    <scope>NUCLEOTIDE SEQUENCE</scope>
    <source>
        <strain evidence="5">C2R13</strain>
    </source>
</reference>
<keyword evidence="1" id="KW-0456">Lyase</keyword>
<feature type="active site" description="Proton acceptor" evidence="2">
    <location>
        <position position="80"/>
    </location>
</feature>
<feature type="binding site" evidence="3">
    <location>
        <begin position="4"/>
        <end position="9"/>
    </location>
    <ligand>
        <name>substrate</name>
    </ligand>
</feature>
<dbReference type="PANTHER" id="PTHR12935:SF0">
    <property type="entry name" value="GAMMA-GLUTAMYLCYCLOTRANSFERASE"/>
    <property type="match status" value="1"/>
</dbReference>
<dbReference type="InterPro" id="IPR017939">
    <property type="entry name" value="G-Glutamylcylcotransferase"/>
</dbReference>
<evidence type="ECO:0000256" key="1">
    <source>
        <dbReference type="ARBA" id="ARBA00023239"/>
    </source>
</evidence>
<dbReference type="Gene3D" id="3.10.490.10">
    <property type="entry name" value="Gamma-glutamyl cyclotransferase-like"/>
    <property type="match status" value="1"/>
</dbReference>
<sequence>MAYYFAYGSNMNPARVEARIGETRRAVHGWLQEHRLSFDKASRVDGIAHANVQPAPGERVEGVLYELLEAEQITLMDPFEGRPHEYERFLHPIVTREGVIDAWVYVALPERTAEGLKPAREYLEHLLGGRDFLTPDYFTALSGVEAVHALDDATLAQLGLSRTTPR</sequence>
<protein>
    <submittedName>
        <fullName evidence="5">Gamma-glutamylcyclotransferase family protein</fullName>
    </submittedName>
</protein>
<dbReference type="Pfam" id="PF06094">
    <property type="entry name" value="GGACT"/>
    <property type="match status" value="1"/>
</dbReference>
<comment type="caution">
    <text evidence="5">The sequence shown here is derived from an EMBL/GenBank/DDBJ whole genome shotgun (WGS) entry which is preliminary data.</text>
</comment>
<dbReference type="RefSeq" id="WP_303570136.1">
    <property type="nucleotide sequence ID" value="NZ_JAUORK010000003.1"/>
</dbReference>
<accession>A0AAP4WWG8</accession>
<evidence type="ECO:0000259" key="4">
    <source>
        <dbReference type="Pfam" id="PF06094"/>
    </source>
</evidence>
<evidence type="ECO:0000313" key="5">
    <source>
        <dbReference type="EMBL" id="MDO6671152.1"/>
    </source>
</evidence>
<dbReference type="CDD" id="cd06661">
    <property type="entry name" value="GGCT_like"/>
    <property type="match status" value="1"/>
</dbReference>
<dbReference type="InterPro" id="IPR009288">
    <property type="entry name" value="AIG2-like_dom"/>
</dbReference>
<evidence type="ECO:0000256" key="3">
    <source>
        <dbReference type="PIRSR" id="PIRSR617939-2"/>
    </source>
</evidence>
<organism evidence="5 6">
    <name type="scientific">Cobetia amphilecti</name>
    <dbReference type="NCBI Taxonomy" id="1055104"/>
    <lineage>
        <taxon>Bacteria</taxon>
        <taxon>Pseudomonadati</taxon>
        <taxon>Pseudomonadota</taxon>
        <taxon>Gammaproteobacteria</taxon>
        <taxon>Oceanospirillales</taxon>
        <taxon>Halomonadaceae</taxon>
        <taxon>Cobetia</taxon>
    </lineage>
</organism>
<proteinExistence type="predicted"/>
<feature type="domain" description="Gamma-glutamylcyclotransferase AIG2-like" evidence="4">
    <location>
        <begin position="4"/>
        <end position="115"/>
    </location>
</feature>
<dbReference type="GO" id="GO:0003839">
    <property type="term" value="F:gamma-glutamylcyclotransferase activity"/>
    <property type="evidence" value="ECO:0007669"/>
    <property type="project" value="InterPro"/>
</dbReference>
<name>A0AAP4WWG8_9GAMM</name>
<dbReference type="InterPro" id="IPR013024">
    <property type="entry name" value="GGCT-like"/>
</dbReference>
<dbReference type="EMBL" id="JAUORK010000003">
    <property type="protein sequence ID" value="MDO6671152.1"/>
    <property type="molecule type" value="Genomic_DNA"/>
</dbReference>
<dbReference type="PANTHER" id="PTHR12935">
    <property type="entry name" value="GAMMA-GLUTAMYLCYCLOTRANSFERASE"/>
    <property type="match status" value="1"/>
</dbReference>
<dbReference type="SUPFAM" id="SSF110857">
    <property type="entry name" value="Gamma-glutamyl cyclotransferase-like"/>
    <property type="match status" value="1"/>
</dbReference>
<gene>
    <name evidence="5" type="ORF">Q4535_03375</name>
</gene>
<dbReference type="Proteomes" id="UP001170481">
    <property type="component" value="Unassembled WGS sequence"/>
</dbReference>